<accession>A0A3Q9G0V0</accession>
<dbReference type="SUPFAM" id="SSF56574">
    <property type="entry name" value="Serpins"/>
    <property type="match status" value="1"/>
</dbReference>
<dbReference type="Gene3D" id="2.30.39.10">
    <property type="entry name" value="Alpha-1-antitrypsin, domain 1"/>
    <property type="match status" value="1"/>
</dbReference>
<feature type="signal peptide" evidence="3">
    <location>
        <begin position="1"/>
        <end position="39"/>
    </location>
</feature>
<dbReference type="InterPro" id="IPR000215">
    <property type="entry name" value="Serpin_fam"/>
</dbReference>
<dbReference type="OrthoDB" id="9764871at2"/>
<feature type="region of interest" description="Disordered" evidence="2">
    <location>
        <begin position="37"/>
        <end position="69"/>
    </location>
</feature>
<comment type="similarity">
    <text evidence="1">Belongs to the serpin family.</text>
</comment>
<dbReference type="InterPro" id="IPR042178">
    <property type="entry name" value="Serpin_sf_1"/>
</dbReference>
<keyword evidence="6" id="KW-1185">Reference proteome</keyword>
<sequence>MHGRGTSRRDRPKRNEQMMKKTVLATALLLTIAACGTSADEPEGEETTTPDSETSHVVTDEEYERATDASLESSIDVLRAQDADNGLISPASLSYALAMAGEGAQCETLTEINEFLGVEDGSRSTIYPGLLRPANKSGEEYVTGFSAAVAHNTGVPDTRLDVLENVAESYDADLFSDSLTNLQPALDSWVEESTGGLQTQLPVPLPENTATGFITAMHYETEWQGDATKTTFEFTSSDGQVEDVRGVYLPGNVTAREADRGTILELPTDSPDTTYVFYPDEVIDPADLTADDWDLEDAGEPTDVHLRIPAVDFDSQTDVLKYKDDIGLPNIDAKEEGCGLAGFSKSEQHSVEIVVQKATFKLDDEGIAASAVTEIIGEAGAAPGQEEPVIINVDRPYAVLTVSEDTDWALMYATITDPGAITPAMY</sequence>
<keyword evidence="3" id="KW-0732">Signal</keyword>
<reference evidence="5 6" key="1">
    <citation type="submission" date="2018-12" db="EMBL/GenBank/DDBJ databases">
        <title>Complete genome sequence of Flaviflexus sp. H23T48.</title>
        <authorList>
            <person name="Bae J.-W."/>
            <person name="Lee J.-Y."/>
        </authorList>
    </citation>
    <scope>NUCLEOTIDE SEQUENCE [LARGE SCALE GENOMIC DNA]</scope>
    <source>
        <strain evidence="5 6">H23T48</strain>
    </source>
</reference>
<evidence type="ECO:0000313" key="6">
    <source>
        <dbReference type="Proteomes" id="UP000280344"/>
    </source>
</evidence>
<dbReference type="AlphaFoldDB" id="A0A3Q9G0V0"/>
<organism evidence="5 6">
    <name type="scientific">Flaviflexus ciconiae</name>
    <dbReference type="NCBI Taxonomy" id="2496867"/>
    <lineage>
        <taxon>Bacteria</taxon>
        <taxon>Bacillati</taxon>
        <taxon>Actinomycetota</taxon>
        <taxon>Actinomycetes</taxon>
        <taxon>Actinomycetales</taxon>
        <taxon>Actinomycetaceae</taxon>
        <taxon>Flaviflexus</taxon>
    </lineage>
</organism>
<feature type="domain" description="Serpin" evidence="4">
    <location>
        <begin position="75"/>
        <end position="418"/>
    </location>
</feature>
<dbReference type="PANTHER" id="PTHR11461">
    <property type="entry name" value="SERINE PROTEASE INHIBITOR, SERPIN"/>
    <property type="match status" value="1"/>
</dbReference>
<evidence type="ECO:0000256" key="1">
    <source>
        <dbReference type="RuleBase" id="RU000411"/>
    </source>
</evidence>
<evidence type="ECO:0000313" key="5">
    <source>
        <dbReference type="EMBL" id="AZQ76394.1"/>
    </source>
</evidence>
<dbReference type="Pfam" id="PF00079">
    <property type="entry name" value="Serpin"/>
    <property type="match status" value="1"/>
</dbReference>
<dbReference type="GO" id="GO:0004867">
    <property type="term" value="F:serine-type endopeptidase inhibitor activity"/>
    <property type="evidence" value="ECO:0007669"/>
    <property type="project" value="InterPro"/>
</dbReference>
<dbReference type="InterPro" id="IPR023796">
    <property type="entry name" value="Serpin_dom"/>
</dbReference>
<dbReference type="Gene3D" id="3.30.497.10">
    <property type="entry name" value="Antithrombin, subunit I, domain 2"/>
    <property type="match status" value="1"/>
</dbReference>
<proteinExistence type="inferred from homology"/>
<name>A0A3Q9G0V0_9ACTO</name>
<dbReference type="Proteomes" id="UP000280344">
    <property type="component" value="Chromosome"/>
</dbReference>
<dbReference type="PROSITE" id="PS51257">
    <property type="entry name" value="PROKAR_LIPOPROTEIN"/>
    <property type="match status" value="1"/>
</dbReference>
<protein>
    <recommendedName>
        <fullName evidence="4">Serpin domain-containing protein</fullName>
    </recommendedName>
</protein>
<gene>
    <name evidence="5" type="ORF">EJ997_02590</name>
</gene>
<dbReference type="InterPro" id="IPR042185">
    <property type="entry name" value="Serpin_sf_2"/>
</dbReference>
<evidence type="ECO:0000256" key="3">
    <source>
        <dbReference type="SAM" id="SignalP"/>
    </source>
</evidence>
<dbReference type="GO" id="GO:0005615">
    <property type="term" value="C:extracellular space"/>
    <property type="evidence" value="ECO:0007669"/>
    <property type="project" value="InterPro"/>
</dbReference>
<dbReference type="InterPro" id="IPR036186">
    <property type="entry name" value="Serpin_sf"/>
</dbReference>
<dbReference type="PANTHER" id="PTHR11461:SF211">
    <property type="entry name" value="GH10112P-RELATED"/>
    <property type="match status" value="1"/>
</dbReference>
<feature type="chain" id="PRO_5018698946" description="Serpin domain-containing protein" evidence="3">
    <location>
        <begin position="40"/>
        <end position="426"/>
    </location>
</feature>
<dbReference type="KEGG" id="flh:EJ997_02590"/>
<dbReference type="SMART" id="SM00093">
    <property type="entry name" value="SERPIN"/>
    <property type="match status" value="1"/>
</dbReference>
<evidence type="ECO:0000256" key="2">
    <source>
        <dbReference type="SAM" id="MobiDB-lite"/>
    </source>
</evidence>
<evidence type="ECO:0000259" key="4">
    <source>
        <dbReference type="SMART" id="SM00093"/>
    </source>
</evidence>
<dbReference type="EMBL" id="CP034593">
    <property type="protein sequence ID" value="AZQ76394.1"/>
    <property type="molecule type" value="Genomic_DNA"/>
</dbReference>